<organism evidence="3 4">
    <name type="scientific">Rattus norvegicus</name>
    <name type="common">Rat</name>
    <dbReference type="NCBI Taxonomy" id="10116"/>
    <lineage>
        <taxon>Eukaryota</taxon>
        <taxon>Metazoa</taxon>
        <taxon>Chordata</taxon>
        <taxon>Craniata</taxon>
        <taxon>Vertebrata</taxon>
        <taxon>Euteleostomi</taxon>
        <taxon>Mammalia</taxon>
        <taxon>Eutheria</taxon>
        <taxon>Euarchontoglires</taxon>
        <taxon>Glires</taxon>
        <taxon>Rodentia</taxon>
        <taxon>Myomorpha</taxon>
        <taxon>Muroidea</taxon>
        <taxon>Muridae</taxon>
        <taxon>Murinae</taxon>
        <taxon>Rattus</taxon>
    </lineage>
</organism>
<accession>A6KBB6</accession>
<dbReference type="Pfam" id="PF01352">
    <property type="entry name" value="KRAB"/>
    <property type="match status" value="1"/>
</dbReference>
<dbReference type="GO" id="GO:0006355">
    <property type="term" value="P:regulation of DNA-templated transcription"/>
    <property type="evidence" value="ECO:0007669"/>
    <property type="project" value="InterPro"/>
</dbReference>
<dbReference type="EMBL" id="CH474033">
    <property type="protein sequence ID" value="EDL99749.1"/>
    <property type="molecule type" value="Genomic_DNA"/>
</dbReference>
<dbReference type="EMBL" id="CH474033">
    <property type="protein sequence ID" value="EDL99752.1"/>
    <property type="molecule type" value="Genomic_DNA"/>
</dbReference>
<reference evidence="3" key="1">
    <citation type="journal article" date="2005" name="Genome Res.">
        <title>Gene and alternative splicing annotation with AIR.</title>
        <authorList>
            <person name="Florea L."/>
            <person name="Di Francesco V."/>
            <person name="Miller J."/>
            <person name="Turner R."/>
            <person name="Yao A."/>
            <person name="Harris M."/>
            <person name="Walenz B."/>
            <person name="Mobarry C."/>
            <person name="Merkulov G.V."/>
            <person name="Charlab R."/>
            <person name="Dew I."/>
            <person name="Deng Z."/>
            <person name="Istrail S."/>
            <person name="Li P."/>
            <person name="Sutton G."/>
        </authorList>
    </citation>
    <scope>NUCLEOTIDE SEQUENCE</scope>
    <source>
        <strain evidence="3">BN</strain>
    </source>
</reference>
<dbReference type="PROSITE" id="PS50805">
    <property type="entry name" value="KRAB"/>
    <property type="match status" value="1"/>
</dbReference>
<evidence type="ECO:0000256" key="1">
    <source>
        <dbReference type="SAM" id="MobiDB-lite"/>
    </source>
</evidence>
<dbReference type="InterPro" id="IPR036051">
    <property type="entry name" value="KRAB_dom_sf"/>
</dbReference>
<feature type="region of interest" description="Disordered" evidence="1">
    <location>
        <begin position="76"/>
        <end position="119"/>
    </location>
</feature>
<dbReference type="EMBL" id="CH474033">
    <property type="protein sequence ID" value="EDL99751.1"/>
    <property type="molecule type" value="Genomic_DNA"/>
</dbReference>
<dbReference type="InterPro" id="IPR001909">
    <property type="entry name" value="KRAB"/>
</dbReference>
<dbReference type="CDD" id="cd07765">
    <property type="entry name" value="KRAB_A-box"/>
    <property type="match status" value="1"/>
</dbReference>
<dbReference type="Gene3D" id="6.10.140.140">
    <property type="match status" value="1"/>
</dbReference>
<feature type="non-terminal residue" evidence="3">
    <location>
        <position position="148"/>
    </location>
</feature>
<dbReference type="PANTHER" id="PTHR23232">
    <property type="entry name" value="KRAB DOMAIN C2H2 ZINC FINGER"/>
    <property type="match status" value="1"/>
</dbReference>
<protein>
    <submittedName>
        <fullName evidence="3">RCG22917, isoform CRA_a</fullName>
    </submittedName>
</protein>
<dbReference type="AlphaFoldDB" id="A6KBB6"/>
<sequence length="148" mass="17106">MNSALVNDPQDLLTFKDVSVDFSQQEWECLDHAQRALYMDVMLENYNNLLFVENNRVCIKHHEVLDRETKYSASEHVNIEEKSNKSNECGRMIEESSKSTPCQTNDEDTSIESSNRHKTENAREPCKYKDCVNSLNLCSITSQNQTVH</sequence>
<proteinExistence type="predicted"/>
<evidence type="ECO:0000259" key="2">
    <source>
        <dbReference type="PROSITE" id="PS50805"/>
    </source>
</evidence>
<name>A6KBB6_RAT</name>
<evidence type="ECO:0000313" key="3">
    <source>
        <dbReference type="EMBL" id="EDL99752.1"/>
    </source>
</evidence>
<dbReference type="SUPFAM" id="SSF109640">
    <property type="entry name" value="KRAB domain (Kruppel-associated box)"/>
    <property type="match status" value="1"/>
</dbReference>
<dbReference type="Proteomes" id="UP000234681">
    <property type="component" value="Chromosome 1"/>
</dbReference>
<evidence type="ECO:0000313" key="4">
    <source>
        <dbReference type="Proteomes" id="UP000234681"/>
    </source>
</evidence>
<feature type="domain" description="KRAB" evidence="2">
    <location>
        <begin position="13"/>
        <end position="87"/>
    </location>
</feature>
<gene>
    <name evidence="3" type="ORF">rCG_22917</name>
</gene>
<dbReference type="InterPro" id="IPR050169">
    <property type="entry name" value="Krueppel_C2H2_ZnF"/>
</dbReference>
<reference evidence="3 4" key="2">
    <citation type="submission" date="2005-09" db="EMBL/GenBank/DDBJ databases">
        <authorList>
            <person name="Mural R.J."/>
            <person name="Li P.W."/>
            <person name="Adams M.D."/>
            <person name="Amanatides P.G."/>
            <person name="Baden-Tillson H."/>
            <person name="Barnstead M."/>
            <person name="Chin S.H."/>
            <person name="Dew I."/>
            <person name="Evans C.A."/>
            <person name="Ferriera S."/>
            <person name="Flanigan M."/>
            <person name="Fosler C."/>
            <person name="Glodek A."/>
            <person name="Gu Z."/>
            <person name="Holt R.A."/>
            <person name="Jennings D."/>
            <person name="Kraft C.L."/>
            <person name="Lu F."/>
            <person name="Nguyen T."/>
            <person name="Nusskern D.R."/>
            <person name="Pfannkoch C.M."/>
            <person name="Sitter C."/>
            <person name="Sutton G.G."/>
            <person name="Venter J.C."/>
            <person name="Wang Z."/>
            <person name="Woodage T."/>
            <person name="Zheng X.H."/>
            <person name="Zhong F."/>
        </authorList>
    </citation>
    <scope>NUCLEOTIDE SEQUENCE [LARGE SCALE GENOMIC DNA]</scope>
    <source>
        <strain evidence="3">BN</strain>
        <strain evidence="4">BN, Sprague-Dawley</strain>
    </source>
</reference>
<dbReference type="SMART" id="SM00349">
    <property type="entry name" value="KRAB"/>
    <property type="match status" value="1"/>
</dbReference>
<dbReference type="PANTHER" id="PTHR23232:SF163">
    <property type="entry name" value="ZINC FINGER PROTEIN 589"/>
    <property type="match status" value="1"/>
</dbReference>
<dbReference type="EMBL" id="CH474033">
    <property type="protein sequence ID" value="EDL99750.1"/>
    <property type="molecule type" value="Genomic_DNA"/>
</dbReference>